<dbReference type="eggNOG" id="ENOG502S00F">
    <property type="taxonomic scope" value="Eukaryota"/>
</dbReference>
<dbReference type="Pfam" id="PF07258">
    <property type="entry name" value="COMM_domain"/>
    <property type="match status" value="1"/>
</dbReference>
<dbReference type="InterPro" id="IPR017920">
    <property type="entry name" value="COMM"/>
</dbReference>
<dbReference type="Bgee" id="ENSGACG00000013156">
    <property type="expression patterns" value="Expressed in testis and 13 other cell types or tissues"/>
</dbReference>
<evidence type="ECO:0000259" key="1">
    <source>
        <dbReference type="PROSITE" id="PS51269"/>
    </source>
</evidence>
<keyword evidence="3" id="KW-1185">Reference proteome</keyword>
<proteinExistence type="predicted"/>
<dbReference type="PANTHER" id="PTHR16231">
    <property type="entry name" value="COMM DOMAIN-CONTAINING PROTEIN 4-8 FAMILY MEMBER"/>
    <property type="match status" value="1"/>
</dbReference>
<reference evidence="2" key="3">
    <citation type="submission" date="2025-09" db="UniProtKB">
        <authorList>
            <consortium name="Ensembl"/>
        </authorList>
    </citation>
    <scope>IDENTIFICATION</scope>
</reference>
<dbReference type="PROSITE" id="PS51269">
    <property type="entry name" value="COMM"/>
    <property type="match status" value="1"/>
</dbReference>
<dbReference type="Pfam" id="PF22838">
    <property type="entry name" value="COMMD8_HN"/>
    <property type="match status" value="1"/>
</dbReference>
<evidence type="ECO:0000313" key="2">
    <source>
        <dbReference type="Ensembl" id="ENSGACP00000017396.2"/>
    </source>
</evidence>
<dbReference type="InParanoid" id="G3PIG8"/>
<accession>G3PIG8</accession>
<feature type="domain" description="COMM" evidence="1">
    <location>
        <begin position="109"/>
        <end position="176"/>
    </location>
</feature>
<dbReference type="InterPro" id="IPR047155">
    <property type="entry name" value="COMMD4/6/7/8"/>
</dbReference>
<organism evidence="2 3">
    <name type="scientific">Gasterosteus aculeatus aculeatus</name>
    <name type="common">three-spined stickleback</name>
    <dbReference type="NCBI Taxonomy" id="481459"/>
    <lineage>
        <taxon>Eukaryota</taxon>
        <taxon>Metazoa</taxon>
        <taxon>Chordata</taxon>
        <taxon>Craniata</taxon>
        <taxon>Vertebrata</taxon>
        <taxon>Euteleostomi</taxon>
        <taxon>Actinopterygii</taxon>
        <taxon>Neopterygii</taxon>
        <taxon>Teleostei</taxon>
        <taxon>Neoteleostei</taxon>
        <taxon>Acanthomorphata</taxon>
        <taxon>Eupercaria</taxon>
        <taxon>Perciformes</taxon>
        <taxon>Cottioidei</taxon>
        <taxon>Gasterosteales</taxon>
        <taxon>Gasterosteidae</taxon>
        <taxon>Gasterosteus</taxon>
    </lineage>
</organism>
<dbReference type="Ensembl" id="ENSGACT00000017430.2">
    <property type="protein sequence ID" value="ENSGACP00000017396.2"/>
    <property type="gene ID" value="ENSGACG00000013156.2"/>
</dbReference>
<reference evidence="2" key="2">
    <citation type="submission" date="2025-08" db="UniProtKB">
        <authorList>
            <consortium name="Ensembl"/>
        </authorList>
    </citation>
    <scope>IDENTIFICATION</scope>
</reference>
<reference evidence="2 3" key="1">
    <citation type="journal article" date="2021" name="G3 (Bethesda)">
        <title>Improved contiguity of the threespine stickleback genome using long-read sequencing.</title>
        <authorList>
            <person name="Nath S."/>
            <person name="Shaw D.E."/>
            <person name="White M.A."/>
        </authorList>
    </citation>
    <scope>NUCLEOTIDE SEQUENCE [LARGE SCALE GENOMIC DNA]</scope>
    <source>
        <strain evidence="2 3">Lake Benthic</strain>
    </source>
</reference>
<protein>
    <submittedName>
        <fullName evidence="2">COMM domain containing 8</fullName>
    </submittedName>
</protein>
<dbReference type="InterPro" id="IPR055184">
    <property type="entry name" value="COMMD8_HN"/>
</dbReference>
<dbReference type="GeneTree" id="ENSGT00390000018121"/>
<name>G3PIG8_GASAC</name>
<dbReference type="Proteomes" id="UP000007635">
    <property type="component" value="Chromosome XV"/>
</dbReference>
<dbReference type="PANTHER" id="PTHR16231:SF0">
    <property type="entry name" value="COMM DOMAIN-CONTAINING PROTEIN 8"/>
    <property type="match status" value="1"/>
</dbReference>
<sequence>MVSLLSGLSVAEGLTLCHRVVDGLCGREPPHRGDYSASWSSDEWRELLDSLAALFRRAVGADSSDEEVVAGLSHAGSSHAQSVLTVLTARRQEIRDALLGRSNSISSALLQDFDWQLKLAVSSDKSSSLHTPLLSLSLDVRDNTALQSVTMEMNREELNTLVSSLEAANKTPSLQRASQTASRLLLSPFTTLTHQLDPTHPFFHTLDQTAGLQPPSHSLACPTRWASPIPSFTPSLAIALRSSLDMLGSDVLHYHT</sequence>
<dbReference type="AlphaFoldDB" id="G3PIG8"/>
<dbReference type="STRING" id="69293.ENSGACP00000017396"/>
<evidence type="ECO:0000313" key="3">
    <source>
        <dbReference type="Proteomes" id="UP000007635"/>
    </source>
</evidence>
<dbReference type="OMA" id="KLCHRVV"/>